<dbReference type="InterPro" id="IPR049278">
    <property type="entry name" value="MS_channel_C"/>
</dbReference>
<evidence type="ECO:0000259" key="9">
    <source>
        <dbReference type="Pfam" id="PF21082"/>
    </source>
</evidence>
<dbReference type="PANTHER" id="PTHR30221:SF1">
    <property type="entry name" value="SMALL-CONDUCTANCE MECHANOSENSITIVE CHANNEL"/>
    <property type="match status" value="1"/>
</dbReference>
<evidence type="ECO:0000256" key="1">
    <source>
        <dbReference type="ARBA" id="ARBA00004651"/>
    </source>
</evidence>
<dbReference type="SUPFAM" id="SSF50182">
    <property type="entry name" value="Sm-like ribonucleoproteins"/>
    <property type="match status" value="1"/>
</dbReference>
<comment type="subcellular location">
    <subcellularLocation>
        <location evidence="1">Cell membrane</location>
        <topology evidence="1">Multi-pass membrane protein</topology>
    </subcellularLocation>
</comment>
<reference evidence="10 11" key="1">
    <citation type="journal article" date="2013" name="Int. J. Syst. Evol. Microbiol.">
        <title>Ilumatobacter nonamiense sp. nov. and Ilumatobacter coccineum sp. nov., isolated from seashore sand.</title>
        <authorList>
            <person name="Matsumoto A."/>
            <person name="Kasai H."/>
            <person name="Matsuo Y."/>
            <person name="Shizuri Y."/>
            <person name="Ichikawa N."/>
            <person name="Fujita N."/>
            <person name="Omura S."/>
            <person name="Takahashi Y."/>
        </authorList>
    </citation>
    <scope>NUCLEOTIDE SEQUENCE [LARGE SCALE GENOMIC DNA]</scope>
    <source>
        <strain evidence="11">NBRC 103263 / KCTC 29153 / YM16-304</strain>
    </source>
</reference>
<keyword evidence="3" id="KW-1003">Cell membrane</keyword>
<evidence type="ECO:0000256" key="2">
    <source>
        <dbReference type="ARBA" id="ARBA00008017"/>
    </source>
</evidence>
<dbReference type="KEGG" id="aym:YM304_29620"/>
<keyword evidence="11" id="KW-1185">Reference proteome</keyword>
<dbReference type="InterPro" id="IPR045275">
    <property type="entry name" value="MscS_archaea/bacteria_type"/>
</dbReference>
<keyword evidence="4 7" id="KW-0812">Transmembrane</keyword>
<evidence type="ECO:0000256" key="4">
    <source>
        <dbReference type="ARBA" id="ARBA00022692"/>
    </source>
</evidence>
<dbReference type="InterPro" id="IPR011014">
    <property type="entry name" value="MscS_channel_TM-2"/>
</dbReference>
<dbReference type="InterPro" id="IPR006685">
    <property type="entry name" value="MscS_channel_2nd"/>
</dbReference>
<dbReference type="RefSeq" id="WP_015442523.1">
    <property type="nucleotide sequence ID" value="NC_020520.1"/>
</dbReference>
<evidence type="ECO:0000256" key="3">
    <source>
        <dbReference type="ARBA" id="ARBA00022475"/>
    </source>
</evidence>
<keyword evidence="5 7" id="KW-1133">Transmembrane helix</keyword>
<evidence type="ECO:0000256" key="7">
    <source>
        <dbReference type="SAM" id="Phobius"/>
    </source>
</evidence>
<dbReference type="PANTHER" id="PTHR30221">
    <property type="entry name" value="SMALL-CONDUCTANCE MECHANOSENSITIVE CHANNEL"/>
    <property type="match status" value="1"/>
</dbReference>
<dbReference type="Gene3D" id="3.30.70.100">
    <property type="match status" value="1"/>
</dbReference>
<dbReference type="SUPFAM" id="SSF82689">
    <property type="entry name" value="Mechanosensitive channel protein MscS (YggB), C-terminal domain"/>
    <property type="match status" value="1"/>
</dbReference>
<dbReference type="AlphaFoldDB" id="A0A6C7EH32"/>
<feature type="domain" description="Mechanosensitive ion channel MscS" evidence="8">
    <location>
        <begin position="120"/>
        <end position="182"/>
    </location>
</feature>
<dbReference type="InterPro" id="IPR011066">
    <property type="entry name" value="MscS_channel_C_sf"/>
</dbReference>
<dbReference type="InterPro" id="IPR023408">
    <property type="entry name" value="MscS_beta-dom_sf"/>
</dbReference>
<evidence type="ECO:0000256" key="5">
    <source>
        <dbReference type="ARBA" id="ARBA00022989"/>
    </source>
</evidence>
<dbReference type="Proteomes" id="UP000011863">
    <property type="component" value="Chromosome"/>
</dbReference>
<evidence type="ECO:0000313" key="10">
    <source>
        <dbReference type="EMBL" id="BAN03276.1"/>
    </source>
</evidence>
<dbReference type="InterPro" id="IPR008910">
    <property type="entry name" value="MSC_TM_helix"/>
</dbReference>
<evidence type="ECO:0000259" key="8">
    <source>
        <dbReference type="Pfam" id="PF00924"/>
    </source>
</evidence>
<accession>A0A6C7EH32</accession>
<dbReference type="Gene3D" id="1.10.287.1260">
    <property type="match status" value="1"/>
</dbReference>
<dbReference type="EMBL" id="AP012057">
    <property type="protein sequence ID" value="BAN03276.1"/>
    <property type="molecule type" value="Genomic_DNA"/>
</dbReference>
<protein>
    <submittedName>
        <fullName evidence="10">Small conductance mechanosensitive channel MscS</fullName>
    </submittedName>
</protein>
<dbReference type="GO" id="GO:0005886">
    <property type="term" value="C:plasma membrane"/>
    <property type="evidence" value="ECO:0007669"/>
    <property type="project" value="UniProtKB-SubCell"/>
</dbReference>
<feature type="transmembrane region" description="Helical" evidence="7">
    <location>
        <begin position="79"/>
        <end position="97"/>
    </location>
</feature>
<proteinExistence type="inferred from homology"/>
<keyword evidence="6 7" id="KW-0472">Membrane</keyword>
<dbReference type="Pfam" id="PF21082">
    <property type="entry name" value="MS_channel_3rd"/>
    <property type="match status" value="1"/>
</dbReference>
<feature type="domain" description="Mechanosensitive ion channel MscS C-terminal" evidence="9">
    <location>
        <begin position="193"/>
        <end position="277"/>
    </location>
</feature>
<sequence length="307" mass="32815">MTSLAPLGAPRGADPVDELAESANSIVDTVADALPRIGVAIVVVIVGYGLSRLLRAVLRRVFASRQTESFARVMSKVGGYLFLFLCVLAALVVAFPSVKPVDLLAGLGFFSVAVGFAFQDILENTLSGVLLLFRQPFEAGDQIEVLDETGTVEAITIRETRITSFAGELIVIPNRDVYKNVIRVQTHFDDRRVDFTVGVAYENDAREASDVIVTALESVEGVSSTRSPEALVTELGVSTVNISARFWCGPRQHDVMIVRDEAIKTVKEALDVAGIEMPADIVALQATPSLRAALQGDGDVTPGGGLK</sequence>
<dbReference type="GO" id="GO:0008381">
    <property type="term" value="F:mechanosensitive monoatomic ion channel activity"/>
    <property type="evidence" value="ECO:0007669"/>
    <property type="project" value="InterPro"/>
</dbReference>
<evidence type="ECO:0000256" key="6">
    <source>
        <dbReference type="ARBA" id="ARBA00023136"/>
    </source>
</evidence>
<dbReference type="InterPro" id="IPR010920">
    <property type="entry name" value="LSM_dom_sf"/>
</dbReference>
<evidence type="ECO:0000313" key="11">
    <source>
        <dbReference type="Proteomes" id="UP000011863"/>
    </source>
</evidence>
<comment type="similarity">
    <text evidence="2">Belongs to the MscS (TC 1.A.23) family.</text>
</comment>
<dbReference type="Pfam" id="PF00924">
    <property type="entry name" value="MS_channel_2nd"/>
    <property type="match status" value="1"/>
</dbReference>
<name>A0A6C7EH32_ILUCY</name>
<organism evidence="10 11">
    <name type="scientific">Ilumatobacter coccineus (strain NBRC 103263 / KCTC 29153 / YM16-304)</name>
    <dbReference type="NCBI Taxonomy" id="1313172"/>
    <lineage>
        <taxon>Bacteria</taxon>
        <taxon>Bacillati</taxon>
        <taxon>Actinomycetota</taxon>
        <taxon>Acidimicrobiia</taxon>
        <taxon>Acidimicrobiales</taxon>
        <taxon>Ilumatobacteraceae</taxon>
        <taxon>Ilumatobacter</taxon>
    </lineage>
</organism>
<feature type="transmembrane region" description="Helical" evidence="7">
    <location>
        <begin position="37"/>
        <end position="58"/>
    </location>
</feature>
<dbReference type="SUPFAM" id="SSF82861">
    <property type="entry name" value="Mechanosensitive channel protein MscS (YggB), transmembrane region"/>
    <property type="match status" value="1"/>
</dbReference>
<dbReference type="Pfam" id="PF05552">
    <property type="entry name" value="MS_channel_1st_1"/>
    <property type="match status" value="1"/>
</dbReference>
<gene>
    <name evidence="10" type="primary">mscS</name>
    <name evidence="10" type="ORF">YM304_29620</name>
</gene>
<dbReference type="Gene3D" id="2.30.30.60">
    <property type="match status" value="1"/>
</dbReference>